<evidence type="ECO:0000313" key="1">
    <source>
        <dbReference type="EMBL" id="NNH76021.1"/>
    </source>
</evidence>
<reference evidence="1 2" key="1">
    <citation type="submission" date="2020-05" db="EMBL/GenBank/DDBJ databases">
        <title>MicrobeNet Type strains.</title>
        <authorList>
            <person name="Nicholson A.C."/>
        </authorList>
    </citation>
    <scope>NUCLEOTIDE SEQUENCE [LARGE SCALE GENOMIC DNA]</scope>
    <source>
        <strain evidence="1 2">JCM 3224</strain>
    </source>
</reference>
<sequence length="99" mass="11024">MTDEASSDTIAGEPLPVLKQVLTYLARNTNSNEAGEFSVLLPPHIMVPFTRALMRIEAELLLHDADRVTAESGEPRTQSQRRHDAFFALVLRIDEHGTP</sequence>
<name>A0A849CL25_9NOCA</name>
<dbReference type="AlphaFoldDB" id="A0A849CL25"/>
<dbReference type="RefSeq" id="WP_067529242.1">
    <property type="nucleotide sequence ID" value="NZ_JABELX010000034.1"/>
</dbReference>
<dbReference type="Proteomes" id="UP000586827">
    <property type="component" value="Unassembled WGS sequence"/>
</dbReference>
<evidence type="ECO:0000313" key="2">
    <source>
        <dbReference type="Proteomes" id="UP000586827"/>
    </source>
</evidence>
<accession>A0A849CL25</accession>
<keyword evidence="2" id="KW-1185">Reference proteome</keyword>
<protein>
    <submittedName>
        <fullName evidence="1">Uncharacterized protein</fullName>
    </submittedName>
</protein>
<comment type="caution">
    <text evidence="1">The sequence shown here is derived from an EMBL/GenBank/DDBJ whole genome shotgun (WGS) entry which is preliminary data.</text>
</comment>
<gene>
    <name evidence="1" type="ORF">HLB23_40290</name>
</gene>
<dbReference type="EMBL" id="JABELX010000034">
    <property type="protein sequence ID" value="NNH76021.1"/>
    <property type="molecule type" value="Genomic_DNA"/>
</dbReference>
<proteinExistence type="predicted"/>
<organism evidence="1 2">
    <name type="scientific">Nocardia uniformis</name>
    <dbReference type="NCBI Taxonomy" id="53432"/>
    <lineage>
        <taxon>Bacteria</taxon>
        <taxon>Bacillati</taxon>
        <taxon>Actinomycetota</taxon>
        <taxon>Actinomycetes</taxon>
        <taxon>Mycobacteriales</taxon>
        <taxon>Nocardiaceae</taxon>
        <taxon>Nocardia</taxon>
    </lineage>
</organism>